<reference evidence="1 2" key="2">
    <citation type="submission" date="2016-12" db="EMBL/GenBank/DDBJ databases">
        <title>Draft Genome Sequence of Cystobacter ferrugineus Strain Cbfe23.</title>
        <authorList>
            <person name="Akbar S."/>
            <person name="Dowd S.E."/>
            <person name="Stevens D.C."/>
        </authorList>
    </citation>
    <scope>NUCLEOTIDE SEQUENCE [LARGE SCALE GENOMIC DNA]</scope>
    <source>
        <strain evidence="1 2">Cbfe23</strain>
    </source>
</reference>
<dbReference type="SUPFAM" id="SSF53187">
    <property type="entry name" value="Zn-dependent exopeptidases"/>
    <property type="match status" value="1"/>
</dbReference>
<evidence type="ECO:0000313" key="2">
    <source>
        <dbReference type="Proteomes" id="UP000182229"/>
    </source>
</evidence>
<organism evidence="1 2">
    <name type="scientific">Cystobacter ferrugineus</name>
    <dbReference type="NCBI Taxonomy" id="83449"/>
    <lineage>
        <taxon>Bacteria</taxon>
        <taxon>Pseudomonadati</taxon>
        <taxon>Myxococcota</taxon>
        <taxon>Myxococcia</taxon>
        <taxon>Myxococcales</taxon>
        <taxon>Cystobacterineae</taxon>
        <taxon>Archangiaceae</taxon>
        <taxon>Cystobacter</taxon>
    </lineage>
</organism>
<evidence type="ECO:0000313" key="1">
    <source>
        <dbReference type="EMBL" id="OJH37660.1"/>
    </source>
</evidence>
<dbReference type="EMBL" id="MPIN01000007">
    <property type="protein sequence ID" value="OJH37660.1"/>
    <property type="molecule type" value="Genomic_DNA"/>
</dbReference>
<accession>A0A1L9B610</accession>
<proteinExistence type="predicted"/>
<dbReference type="STRING" id="83449.BON30_26055"/>
<dbReference type="AlphaFoldDB" id="A0A1L9B610"/>
<reference evidence="2" key="1">
    <citation type="submission" date="2016-11" db="EMBL/GenBank/DDBJ databases">
        <authorList>
            <person name="Shukria A."/>
            <person name="Stevens D.C."/>
        </authorList>
    </citation>
    <scope>NUCLEOTIDE SEQUENCE [LARGE SCALE GENOMIC DNA]</scope>
    <source>
        <strain evidence="2">Cbfe23</strain>
    </source>
</reference>
<dbReference type="OrthoDB" id="8716700at2"/>
<dbReference type="Proteomes" id="UP000182229">
    <property type="component" value="Unassembled WGS sequence"/>
</dbReference>
<keyword evidence="2" id="KW-1185">Reference proteome</keyword>
<sequence>MEPYLFKSGRIPLLVSMPHVGTQLPEGLHERLTDDAQGLPDTDWHLPLLYDFLEEVGASVLVARYSRYAIDLNRPPDDTPLYATATTGLFPETLFDGRPLYRSGAVPEPAERKARFETYWRPYHERLEQTLAGFHARHGVAVLLDAHSICSVVPRLFEGRLPDLNLGTADGRSLAPEVTERLVATCATSGYSHVLNGRFKGGYITRHYGRPAAGYHAVQLEMVQCNYMDEATPFTFREERAAALRPTLRRFVEVLADLARSGGRS</sequence>
<dbReference type="Gene3D" id="3.40.630.40">
    <property type="entry name" value="Zn-dependent exopeptidases"/>
    <property type="match status" value="1"/>
</dbReference>
<gene>
    <name evidence="1" type="ORF">BON30_26055</name>
</gene>
<dbReference type="InterPro" id="IPR010247">
    <property type="entry name" value="HutG_amidohyd"/>
</dbReference>
<comment type="caution">
    <text evidence="1">The sequence shown here is derived from an EMBL/GenBank/DDBJ whole genome shotgun (WGS) entry which is preliminary data.</text>
</comment>
<protein>
    <submittedName>
        <fullName evidence="1">N-formylglutamate deformylase</fullName>
    </submittedName>
</protein>
<dbReference type="RefSeq" id="WP_071901128.1">
    <property type="nucleotide sequence ID" value="NZ_MPIN01000007.1"/>
</dbReference>
<dbReference type="InterPro" id="IPR007709">
    <property type="entry name" value="N-FG_amidohydro"/>
</dbReference>
<name>A0A1L9B610_9BACT</name>
<dbReference type="Pfam" id="PF05013">
    <property type="entry name" value="FGase"/>
    <property type="match status" value="1"/>
</dbReference>
<dbReference type="NCBIfam" id="TIGR02017">
    <property type="entry name" value="hutG_amidohyd"/>
    <property type="match status" value="1"/>
</dbReference>